<dbReference type="InterPro" id="IPR011009">
    <property type="entry name" value="Kinase-like_dom_sf"/>
</dbReference>
<gene>
    <name evidence="2" type="ORF">MNOR_LOCUS30142</name>
</gene>
<organism evidence="2 3">
    <name type="scientific">Meganyctiphanes norvegica</name>
    <name type="common">Northern krill</name>
    <name type="synonym">Thysanopoda norvegica</name>
    <dbReference type="NCBI Taxonomy" id="48144"/>
    <lineage>
        <taxon>Eukaryota</taxon>
        <taxon>Metazoa</taxon>
        <taxon>Ecdysozoa</taxon>
        <taxon>Arthropoda</taxon>
        <taxon>Crustacea</taxon>
        <taxon>Multicrustacea</taxon>
        <taxon>Malacostraca</taxon>
        <taxon>Eumalacostraca</taxon>
        <taxon>Eucarida</taxon>
        <taxon>Euphausiacea</taxon>
        <taxon>Euphausiidae</taxon>
        <taxon>Meganyctiphanes</taxon>
    </lineage>
</organism>
<sequence>MMTKMGEDFHSVCPHETTRLDEDRCFYNLRFLTEGRKAKIYAAKHHNYDDFIILKCVLQDRTKKDDFLREFHYSFYLSPHPNIVNSFDVAFSTSKFFVFAQELAPEGDLSLDPTTQNGFGEVKTKLIIEQITFALEYVHIKDLVYRDICLQNIYAYSKDLKTVKLGDFGMTRKNGTLLKKTGIRSQWAPPEVCQASKKDGYYVHRSQDVWQMGILIFVCLTGAYPWRTAEMSDEHYASWITWLKRKTNKIPSRFKCFSPRLLILFRHLLEPVPNQRAENKEVYKYLADPWLLMETNHQDVNIDYSSANIFVKSYKFSERLVKKKLIDFLLSYTVKKIKDKTVTPKPRRSISMIEI</sequence>
<protein>
    <recommendedName>
        <fullName evidence="1">Protein kinase domain-containing protein</fullName>
    </recommendedName>
</protein>
<dbReference type="PANTHER" id="PTHR24359">
    <property type="entry name" value="SERINE/THREONINE-PROTEIN KINASE SBK1"/>
    <property type="match status" value="1"/>
</dbReference>
<dbReference type="InterPro" id="IPR000719">
    <property type="entry name" value="Prot_kinase_dom"/>
</dbReference>
<dbReference type="Proteomes" id="UP001497623">
    <property type="component" value="Unassembled WGS sequence"/>
</dbReference>
<dbReference type="SUPFAM" id="SSF56112">
    <property type="entry name" value="Protein kinase-like (PK-like)"/>
    <property type="match status" value="1"/>
</dbReference>
<dbReference type="EMBL" id="CAXKWB010036294">
    <property type="protein sequence ID" value="CAL4147888.1"/>
    <property type="molecule type" value="Genomic_DNA"/>
</dbReference>
<evidence type="ECO:0000313" key="2">
    <source>
        <dbReference type="EMBL" id="CAL4147888.1"/>
    </source>
</evidence>
<name>A0AAV2RYF5_MEGNR</name>
<feature type="domain" description="Protein kinase" evidence="1">
    <location>
        <begin position="26"/>
        <end position="291"/>
    </location>
</feature>
<dbReference type="PROSITE" id="PS50011">
    <property type="entry name" value="PROTEIN_KINASE_DOM"/>
    <property type="match status" value="1"/>
</dbReference>
<accession>A0AAV2RYF5</accession>
<dbReference type="AlphaFoldDB" id="A0AAV2RYF5"/>
<dbReference type="Gene3D" id="1.10.510.10">
    <property type="entry name" value="Transferase(Phosphotransferase) domain 1"/>
    <property type="match status" value="1"/>
</dbReference>
<evidence type="ECO:0000259" key="1">
    <source>
        <dbReference type="PROSITE" id="PS50011"/>
    </source>
</evidence>
<evidence type="ECO:0000313" key="3">
    <source>
        <dbReference type="Proteomes" id="UP001497623"/>
    </source>
</evidence>
<dbReference type="GO" id="GO:0004674">
    <property type="term" value="F:protein serine/threonine kinase activity"/>
    <property type="evidence" value="ECO:0007669"/>
    <property type="project" value="TreeGrafter"/>
</dbReference>
<dbReference type="GO" id="GO:0005524">
    <property type="term" value="F:ATP binding"/>
    <property type="evidence" value="ECO:0007669"/>
    <property type="project" value="InterPro"/>
</dbReference>
<comment type="caution">
    <text evidence="2">The sequence shown here is derived from an EMBL/GenBank/DDBJ whole genome shotgun (WGS) entry which is preliminary data.</text>
</comment>
<dbReference type="Pfam" id="PF00069">
    <property type="entry name" value="Pkinase"/>
    <property type="match status" value="1"/>
</dbReference>
<reference evidence="2 3" key="1">
    <citation type="submission" date="2024-05" db="EMBL/GenBank/DDBJ databases">
        <authorList>
            <person name="Wallberg A."/>
        </authorList>
    </citation>
    <scope>NUCLEOTIDE SEQUENCE [LARGE SCALE GENOMIC DNA]</scope>
</reference>
<keyword evidence="3" id="KW-1185">Reference proteome</keyword>
<proteinExistence type="predicted"/>
<dbReference type="PANTHER" id="PTHR24359:SF1">
    <property type="entry name" value="INHIBITOR OF NUCLEAR FACTOR KAPPA-B KINASE EPSILON SUBUNIT HOMOLOG 1-RELATED"/>
    <property type="match status" value="1"/>
</dbReference>